<feature type="transmembrane region" description="Helical" evidence="9">
    <location>
        <begin position="391"/>
        <end position="413"/>
    </location>
</feature>
<keyword evidence="6 9" id="KW-0472">Membrane</keyword>
<sequence length="478" mass="50304">MIPYPSWLDAGDNAWQLVAATLVGLMSIPGIAILYGGLVQRKWVVNTMFMAFTGFSLVLVGWVLWEFKMGFGEPLNAHWPGILGAFVGRPGTIVGSASEQQQASIPLVNGNDLMPSFHFPQSTLAYFHFAFAAITPLLFMGSVIGRMNIRAWLLFVPLWSTLVYTVNAFLLWGGGWWAGKGALDYSGGYVIHLAAGTSGFVAAAVIGPRLAKDRAHGVPNNLPMVAVGAGILWLGWNGFNGGDMYFGGHNAAAAVLNTNLCTAVALLVWVLWDMFAGPQRKPTFLGAVNGMIVGLVAITPAAGFVTGIGAIYIGIISSSIVWLAWTYLPKIKPFSKVDDALGVVYTHGIAGLAGGMLVGIFADPAMAVYLNKDGSTAWSTSGWLYGNLDQLWKQAGAAGTVIVYDAVMTFLILRAIGLFVKLRAPDAVLESGDLAVHDEEAYPAETATAAGAEPVGVAAASAAAPAPAPAKEREPDSG</sequence>
<dbReference type="InterPro" id="IPR024041">
    <property type="entry name" value="NH4_transpt_AmtB-like_dom"/>
</dbReference>
<dbReference type="PANTHER" id="PTHR43029:SF10">
    <property type="entry name" value="AMMONIUM TRANSPORTER MEP2"/>
    <property type="match status" value="1"/>
</dbReference>
<feature type="transmembrane region" description="Helical" evidence="9">
    <location>
        <begin position="251"/>
        <end position="272"/>
    </location>
</feature>
<comment type="subcellular location">
    <subcellularLocation>
        <location evidence="1">Membrane</location>
        <topology evidence="1">Multi-pass membrane protein</topology>
    </subcellularLocation>
</comment>
<feature type="transmembrane region" description="Helical" evidence="9">
    <location>
        <begin position="284"/>
        <end position="304"/>
    </location>
</feature>
<keyword evidence="12" id="KW-1185">Reference proteome</keyword>
<evidence type="ECO:0000256" key="6">
    <source>
        <dbReference type="ARBA" id="ARBA00023136"/>
    </source>
</evidence>
<dbReference type="Pfam" id="PF00909">
    <property type="entry name" value="Ammonium_transp"/>
    <property type="match status" value="1"/>
</dbReference>
<dbReference type="InterPro" id="IPR001905">
    <property type="entry name" value="Ammonium_transpt"/>
</dbReference>
<feature type="transmembrane region" description="Helical" evidence="9">
    <location>
        <begin position="43"/>
        <end position="65"/>
    </location>
</feature>
<feature type="domain" description="Ammonium transporter AmtB-like" evidence="10">
    <location>
        <begin position="14"/>
        <end position="442"/>
    </location>
</feature>
<feature type="transmembrane region" description="Helical" evidence="9">
    <location>
        <begin position="151"/>
        <end position="177"/>
    </location>
</feature>
<dbReference type="SUPFAM" id="SSF111352">
    <property type="entry name" value="Ammonium transporter"/>
    <property type="match status" value="1"/>
</dbReference>
<feature type="transmembrane region" description="Helical" evidence="9">
    <location>
        <begin position="189"/>
        <end position="210"/>
    </location>
</feature>
<keyword evidence="7" id="KW-0924">Ammonia transport</keyword>
<reference evidence="11 12" key="1">
    <citation type="submission" date="2024-06" db="EMBL/GenBank/DDBJ databases">
        <title>The Natural Products Discovery Center: Release of the First 8490 Sequenced Strains for Exploring Actinobacteria Biosynthetic Diversity.</title>
        <authorList>
            <person name="Kalkreuter E."/>
            <person name="Kautsar S.A."/>
            <person name="Yang D."/>
            <person name="Bader C.D."/>
            <person name="Teijaro C.N."/>
            <person name="Fluegel L."/>
            <person name="Davis C.M."/>
            <person name="Simpson J.R."/>
            <person name="Lauterbach L."/>
            <person name="Steele A.D."/>
            <person name="Gui C."/>
            <person name="Meng S."/>
            <person name="Li G."/>
            <person name="Viehrig K."/>
            <person name="Ye F."/>
            <person name="Su P."/>
            <person name="Kiefer A.F."/>
            <person name="Nichols A."/>
            <person name="Cepeda A.J."/>
            <person name="Yan W."/>
            <person name="Fan B."/>
            <person name="Jiang Y."/>
            <person name="Adhikari A."/>
            <person name="Zheng C.-J."/>
            <person name="Schuster L."/>
            <person name="Cowan T.M."/>
            <person name="Smanski M.J."/>
            <person name="Chevrette M.G."/>
            <person name="De Carvalho L.P.S."/>
            <person name="Shen B."/>
        </authorList>
    </citation>
    <scope>NUCLEOTIDE SEQUENCE [LARGE SCALE GENOMIC DNA]</scope>
    <source>
        <strain evidence="11 12">NPDC000234</strain>
    </source>
</reference>
<feature type="transmembrane region" description="Helical" evidence="9">
    <location>
        <begin position="222"/>
        <end position="239"/>
    </location>
</feature>
<protein>
    <recommendedName>
        <fullName evidence="8">Ammonium transporter</fullName>
    </recommendedName>
</protein>
<organism evidence="11 12">
    <name type="scientific">Streptomyces hyaluromycini</name>
    <dbReference type="NCBI Taxonomy" id="1377993"/>
    <lineage>
        <taxon>Bacteria</taxon>
        <taxon>Bacillati</taxon>
        <taxon>Actinomycetota</taxon>
        <taxon>Actinomycetes</taxon>
        <taxon>Kitasatosporales</taxon>
        <taxon>Streptomycetaceae</taxon>
        <taxon>Streptomyces</taxon>
    </lineage>
</organism>
<accession>A0ABV1X3R7</accession>
<evidence type="ECO:0000313" key="11">
    <source>
        <dbReference type="EMBL" id="MER7183659.1"/>
    </source>
</evidence>
<evidence type="ECO:0000256" key="7">
    <source>
        <dbReference type="ARBA" id="ARBA00023177"/>
    </source>
</evidence>
<keyword evidence="4 9" id="KW-0812">Transmembrane</keyword>
<feature type="transmembrane region" description="Helical" evidence="9">
    <location>
        <begin position="124"/>
        <end position="144"/>
    </location>
</feature>
<dbReference type="PANTHER" id="PTHR43029">
    <property type="entry name" value="AMMONIUM TRANSPORTER MEP2"/>
    <property type="match status" value="1"/>
</dbReference>
<comment type="similarity">
    <text evidence="2">Belongs to the ammonia transporter channel (TC 1.A.11.2) family.</text>
</comment>
<comment type="caution">
    <text evidence="11">The sequence shown here is derived from an EMBL/GenBank/DDBJ whole genome shotgun (WGS) entry which is preliminary data.</text>
</comment>
<evidence type="ECO:0000256" key="2">
    <source>
        <dbReference type="ARBA" id="ARBA00005887"/>
    </source>
</evidence>
<evidence type="ECO:0000256" key="5">
    <source>
        <dbReference type="ARBA" id="ARBA00022989"/>
    </source>
</evidence>
<evidence type="ECO:0000259" key="10">
    <source>
        <dbReference type="Pfam" id="PF00909"/>
    </source>
</evidence>
<dbReference type="PROSITE" id="PS01219">
    <property type="entry name" value="AMMONIUM_TRANSP"/>
    <property type="match status" value="1"/>
</dbReference>
<evidence type="ECO:0000256" key="8">
    <source>
        <dbReference type="ARBA" id="ARBA00050025"/>
    </source>
</evidence>
<feature type="transmembrane region" description="Helical" evidence="9">
    <location>
        <begin position="340"/>
        <end position="362"/>
    </location>
</feature>
<evidence type="ECO:0000256" key="4">
    <source>
        <dbReference type="ARBA" id="ARBA00022692"/>
    </source>
</evidence>
<evidence type="ECO:0000256" key="9">
    <source>
        <dbReference type="SAM" id="Phobius"/>
    </source>
</evidence>
<proteinExistence type="inferred from homology"/>
<feature type="transmembrane region" description="Helical" evidence="9">
    <location>
        <begin position="14"/>
        <end position="36"/>
    </location>
</feature>
<evidence type="ECO:0000313" key="12">
    <source>
        <dbReference type="Proteomes" id="UP001474181"/>
    </source>
</evidence>
<feature type="transmembrane region" description="Helical" evidence="9">
    <location>
        <begin position="310"/>
        <end position="328"/>
    </location>
</feature>
<gene>
    <name evidence="11" type="ORF">ABT404_30015</name>
</gene>
<dbReference type="InterPro" id="IPR018047">
    <property type="entry name" value="Ammonium_transpt_CS"/>
</dbReference>
<dbReference type="Gene3D" id="1.10.3430.10">
    <property type="entry name" value="Ammonium transporter AmtB like domains"/>
    <property type="match status" value="1"/>
</dbReference>
<keyword evidence="3" id="KW-0813">Transport</keyword>
<keyword evidence="5 9" id="KW-1133">Transmembrane helix</keyword>
<evidence type="ECO:0000256" key="3">
    <source>
        <dbReference type="ARBA" id="ARBA00022448"/>
    </source>
</evidence>
<dbReference type="InterPro" id="IPR029020">
    <property type="entry name" value="Ammonium/urea_transptr"/>
</dbReference>
<name>A0ABV1X3R7_9ACTN</name>
<evidence type="ECO:0000256" key="1">
    <source>
        <dbReference type="ARBA" id="ARBA00004141"/>
    </source>
</evidence>
<dbReference type="Proteomes" id="UP001474181">
    <property type="component" value="Unassembled WGS sequence"/>
</dbReference>
<dbReference type="EMBL" id="JBEPEK010000264">
    <property type="protein sequence ID" value="MER7183659.1"/>
    <property type="molecule type" value="Genomic_DNA"/>
</dbReference>
<dbReference type="RefSeq" id="WP_350785161.1">
    <property type="nucleotide sequence ID" value="NZ_JBEPEK010000264.1"/>
</dbReference>